<dbReference type="InterPro" id="IPR051782">
    <property type="entry name" value="ABC_Transporter_VariousFunc"/>
</dbReference>
<keyword evidence="7" id="KW-1185">Reference proteome</keyword>
<dbReference type="CDD" id="cd03230">
    <property type="entry name" value="ABC_DR_subfamily_A"/>
    <property type="match status" value="1"/>
</dbReference>
<proteinExistence type="predicted"/>
<dbReference type="InterPro" id="IPR003439">
    <property type="entry name" value="ABC_transporter-like_ATP-bd"/>
</dbReference>
<evidence type="ECO:0000256" key="2">
    <source>
        <dbReference type="ARBA" id="ARBA00022741"/>
    </source>
</evidence>
<sequence>METQKSDLLIFKYAELSRKNIEKQTRTPIIAVRNFTKKFKNFVATDNVSFDIYPGTIHGFIGPNGSGKTTTIKSIIGAYISGPNQIKIKGFKPGSPKANRLIGYIPEKASFPSHLNAEEYLATMATFNGMKMREAIKKANEILIELKLEKHKRRNPNTFSSGMKKKILLAQSLMSSPEILILDEPAANLDPTARKELFDTFFELKKRGITIFISSHVLSELERIVDEITFIFNGKVLFSGSSSKMGDGQNDLYFKTNQNKYFKDEIRNTLNLEVSGDISSELVVRSVSEENKNKIIDMIRDKNVILYSLRHNDLQSFYDNLIRQYYEQNNQNNQKEDKNPSKSEQGGK</sequence>
<evidence type="ECO:0000256" key="4">
    <source>
        <dbReference type="SAM" id="MobiDB-lite"/>
    </source>
</evidence>
<dbReference type="InterPro" id="IPR017871">
    <property type="entry name" value="ABC_transporter-like_CS"/>
</dbReference>
<evidence type="ECO:0000256" key="3">
    <source>
        <dbReference type="ARBA" id="ARBA00022840"/>
    </source>
</evidence>
<feature type="region of interest" description="Disordered" evidence="4">
    <location>
        <begin position="329"/>
        <end position="348"/>
    </location>
</feature>
<dbReference type="SUPFAM" id="SSF52540">
    <property type="entry name" value="P-loop containing nucleoside triphosphate hydrolases"/>
    <property type="match status" value="1"/>
</dbReference>
<evidence type="ECO:0000259" key="5">
    <source>
        <dbReference type="PROSITE" id="PS50893"/>
    </source>
</evidence>
<dbReference type="PANTHER" id="PTHR42939">
    <property type="entry name" value="ABC TRANSPORTER ATP-BINDING PROTEIN ALBC-RELATED"/>
    <property type="match status" value="1"/>
</dbReference>
<accession>A0ABY5J4B1</accession>
<dbReference type="Pfam" id="PF00005">
    <property type="entry name" value="ABC_tran"/>
    <property type="match status" value="1"/>
</dbReference>
<evidence type="ECO:0000313" key="7">
    <source>
        <dbReference type="Proteomes" id="UP001059576"/>
    </source>
</evidence>
<organism evidence="6 7">
    <name type="scientific">Mycoplasmopsis equigenitalium</name>
    <dbReference type="NCBI Taxonomy" id="114883"/>
    <lineage>
        <taxon>Bacteria</taxon>
        <taxon>Bacillati</taxon>
        <taxon>Mycoplasmatota</taxon>
        <taxon>Mycoplasmoidales</taxon>
        <taxon>Metamycoplasmataceae</taxon>
        <taxon>Mycoplasmopsis</taxon>
    </lineage>
</organism>
<keyword evidence="1" id="KW-0813">Transport</keyword>
<name>A0ABY5J4B1_9BACT</name>
<protein>
    <submittedName>
        <fullName evidence="6">ABC transporter ATP-binding protein</fullName>
    </submittedName>
</protein>
<evidence type="ECO:0000313" key="6">
    <source>
        <dbReference type="EMBL" id="UUD36726.1"/>
    </source>
</evidence>
<feature type="compositionally biased region" description="Basic and acidic residues" evidence="4">
    <location>
        <begin position="334"/>
        <end position="348"/>
    </location>
</feature>
<dbReference type="InterPro" id="IPR003593">
    <property type="entry name" value="AAA+_ATPase"/>
</dbReference>
<dbReference type="PROSITE" id="PS50893">
    <property type="entry name" value="ABC_TRANSPORTER_2"/>
    <property type="match status" value="1"/>
</dbReference>
<dbReference type="Gene3D" id="3.40.50.300">
    <property type="entry name" value="P-loop containing nucleotide triphosphate hydrolases"/>
    <property type="match status" value="1"/>
</dbReference>
<dbReference type="InterPro" id="IPR027417">
    <property type="entry name" value="P-loop_NTPase"/>
</dbReference>
<dbReference type="Proteomes" id="UP001059576">
    <property type="component" value="Chromosome"/>
</dbReference>
<dbReference type="PROSITE" id="PS00211">
    <property type="entry name" value="ABC_TRANSPORTER_1"/>
    <property type="match status" value="1"/>
</dbReference>
<gene>
    <name evidence="6" type="ORF">NPA09_02355</name>
</gene>
<dbReference type="GO" id="GO:0005524">
    <property type="term" value="F:ATP binding"/>
    <property type="evidence" value="ECO:0007669"/>
    <property type="project" value="UniProtKB-KW"/>
</dbReference>
<evidence type="ECO:0000256" key="1">
    <source>
        <dbReference type="ARBA" id="ARBA00022448"/>
    </source>
</evidence>
<dbReference type="SMART" id="SM00382">
    <property type="entry name" value="AAA"/>
    <property type="match status" value="1"/>
</dbReference>
<dbReference type="RefSeq" id="WP_129723216.1">
    <property type="nucleotide sequence ID" value="NZ_CP101808.1"/>
</dbReference>
<keyword evidence="2" id="KW-0547">Nucleotide-binding</keyword>
<dbReference type="EMBL" id="CP101808">
    <property type="protein sequence ID" value="UUD36726.1"/>
    <property type="molecule type" value="Genomic_DNA"/>
</dbReference>
<reference evidence="6" key="1">
    <citation type="submission" date="2022-07" db="EMBL/GenBank/DDBJ databases">
        <title>Complete genome of Mycoplasma equigenitalium type strain T37.</title>
        <authorList>
            <person name="Spergser J."/>
        </authorList>
    </citation>
    <scope>NUCLEOTIDE SEQUENCE</scope>
    <source>
        <strain evidence="6">T37</strain>
    </source>
</reference>
<dbReference type="PANTHER" id="PTHR42939:SF1">
    <property type="entry name" value="ABC TRANSPORTER ATP-BINDING PROTEIN ALBC-RELATED"/>
    <property type="match status" value="1"/>
</dbReference>
<feature type="domain" description="ABC transporter" evidence="5">
    <location>
        <begin position="30"/>
        <end position="258"/>
    </location>
</feature>
<keyword evidence="3 6" id="KW-0067">ATP-binding</keyword>